<dbReference type="Pfam" id="PF00295">
    <property type="entry name" value="Glyco_hydro_28"/>
    <property type="match status" value="1"/>
</dbReference>
<dbReference type="AlphaFoldDB" id="A0A2H2ZLX2"/>
<keyword evidence="10" id="KW-0961">Cell wall biogenesis/degradation</keyword>
<keyword evidence="6" id="KW-1015">Disulfide bond</keyword>
<comment type="caution">
    <text evidence="16">The sequence shown here is derived from an EMBL/GenBank/DDBJ whole genome shotgun (WGS) entry which is preliminary data.</text>
</comment>
<evidence type="ECO:0000313" key="17">
    <source>
        <dbReference type="Proteomes" id="UP000219286"/>
    </source>
</evidence>
<evidence type="ECO:0000256" key="2">
    <source>
        <dbReference type="ARBA" id="ARBA00008834"/>
    </source>
</evidence>
<dbReference type="SUPFAM" id="SSF51126">
    <property type="entry name" value="Pectin lyase-like"/>
    <property type="match status" value="1"/>
</dbReference>
<name>A0A2H2ZLX2_TRIPA</name>
<dbReference type="InterPro" id="IPR012334">
    <property type="entry name" value="Pectin_lyas_fold"/>
</dbReference>
<dbReference type="GO" id="GO:0005576">
    <property type="term" value="C:extracellular region"/>
    <property type="evidence" value="ECO:0007669"/>
    <property type="project" value="UniProtKB-SubCell"/>
</dbReference>
<gene>
    <name evidence="16" type="ORF">A9Z42_0078910</name>
</gene>
<reference evidence="16 17" key="1">
    <citation type="journal article" date="2015" name="Genome Announc.">
        <title>Genome sequence and annotation of Trichoderma parareesei, the ancestor of the cellulase producer Trichoderma reesei.</title>
        <authorList>
            <person name="Yang D."/>
            <person name="Pomraning K."/>
            <person name="Kopchinskiy A."/>
            <person name="Karimi Aghcheh R."/>
            <person name="Atanasova L."/>
            <person name="Chenthamara K."/>
            <person name="Baker S.E."/>
            <person name="Zhang R."/>
            <person name="Shen Q."/>
            <person name="Freitag M."/>
            <person name="Kubicek C.P."/>
            <person name="Druzhinina I.S."/>
        </authorList>
    </citation>
    <scope>NUCLEOTIDE SEQUENCE [LARGE SCALE GENOMIC DNA]</scope>
    <source>
        <strain evidence="16 17">CBS 125925</strain>
    </source>
</reference>
<evidence type="ECO:0000256" key="14">
    <source>
        <dbReference type="ARBA" id="ARBA00048766"/>
    </source>
</evidence>
<keyword evidence="8" id="KW-0119">Carbohydrate metabolism</keyword>
<accession>A0A2H2ZLX2</accession>
<protein>
    <recommendedName>
        <fullName evidence="13">galacturonan 1,4-alpha-galacturonidase</fullName>
        <ecNumber evidence="13">3.2.1.67</ecNumber>
    </recommendedName>
</protein>
<dbReference type="OrthoDB" id="187139at2759"/>
<dbReference type="InterPro" id="IPR000743">
    <property type="entry name" value="Glyco_hydro_28"/>
</dbReference>
<evidence type="ECO:0000256" key="1">
    <source>
        <dbReference type="ARBA" id="ARBA00004613"/>
    </source>
</evidence>
<dbReference type="Gene3D" id="2.160.20.10">
    <property type="entry name" value="Single-stranded right-handed beta-helix, Pectin lyase-like"/>
    <property type="match status" value="1"/>
</dbReference>
<dbReference type="PANTHER" id="PTHR31736">
    <property type="match status" value="1"/>
</dbReference>
<evidence type="ECO:0000256" key="15">
    <source>
        <dbReference type="RuleBase" id="RU361169"/>
    </source>
</evidence>
<keyword evidence="7" id="KW-0325">Glycoprotein</keyword>
<evidence type="ECO:0000256" key="8">
    <source>
        <dbReference type="ARBA" id="ARBA00023277"/>
    </source>
</evidence>
<keyword evidence="5 15" id="KW-0378">Hydrolase</keyword>
<comment type="function">
    <text evidence="12">Specific in hydrolyzing the terminal glycosidic bond of polygalacturonic acid and oligogalacturonates.</text>
</comment>
<dbReference type="PANTHER" id="PTHR31736:SF12">
    <property type="entry name" value="EXO-POLYGALACTURONASE, PUTATIVE-RELATED"/>
    <property type="match status" value="1"/>
</dbReference>
<dbReference type="Proteomes" id="UP000219286">
    <property type="component" value="Unassembled WGS sequence"/>
</dbReference>
<evidence type="ECO:0000256" key="6">
    <source>
        <dbReference type="ARBA" id="ARBA00023157"/>
    </source>
</evidence>
<dbReference type="EMBL" id="LFMI01000071">
    <property type="protein sequence ID" value="OTA00354.1"/>
    <property type="molecule type" value="Genomic_DNA"/>
</dbReference>
<evidence type="ECO:0000256" key="5">
    <source>
        <dbReference type="ARBA" id="ARBA00022801"/>
    </source>
</evidence>
<dbReference type="GO" id="GO:0000272">
    <property type="term" value="P:polysaccharide catabolic process"/>
    <property type="evidence" value="ECO:0007669"/>
    <property type="project" value="UniProtKB-KW"/>
</dbReference>
<evidence type="ECO:0000256" key="7">
    <source>
        <dbReference type="ARBA" id="ARBA00023180"/>
    </source>
</evidence>
<comment type="similarity">
    <text evidence="2 15">Belongs to the glycosyl hydrolase 28 family.</text>
</comment>
<keyword evidence="11" id="KW-0624">Polysaccharide degradation</keyword>
<keyword evidence="3" id="KW-0964">Secreted</keyword>
<proteinExistence type="inferred from homology"/>
<evidence type="ECO:0000256" key="12">
    <source>
        <dbReference type="ARBA" id="ARBA00037312"/>
    </source>
</evidence>
<comment type="catalytic activity">
    <reaction evidence="14">
        <text>[(1-&gt;4)-alpha-D-galacturonosyl](n) + H2O = alpha-D-galacturonate + [(1-&gt;4)-alpha-D-galacturonosyl](n-1)</text>
        <dbReference type="Rhea" id="RHEA:14117"/>
        <dbReference type="Rhea" id="RHEA-COMP:14570"/>
        <dbReference type="Rhea" id="RHEA-COMP:14572"/>
        <dbReference type="ChEBI" id="CHEBI:15377"/>
        <dbReference type="ChEBI" id="CHEBI:58658"/>
        <dbReference type="ChEBI" id="CHEBI:140523"/>
        <dbReference type="EC" id="3.2.1.67"/>
    </reaction>
</comment>
<evidence type="ECO:0000313" key="16">
    <source>
        <dbReference type="EMBL" id="OTA00354.1"/>
    </source>
</evidence>
<evidence type="ECO:0000256" key="3">
    <source>
        <dbReference type="ARBA" id="ARBA00022525"/>
    </source>
</evidence>
<evidence type="ECO:0000256" key="4">
    <source>
        <dbReference type="ARBA" id="ARBA00022729"/>
    </source>
</evidence>
<organism evidence="16 17">
    <name type="scientific">Trichoderma parareesei</name>
    <name type="common">Filamentous fungus</name>
    <dbReference type="NCBI Taxonomy" id="858221"/>
    <lineage>
        <taxon>Eukaryota</taxon>
        <taxon>Fungi</taxon>
        <taxon>Dikarya</taxon>
        <taxon>Ascomycota</taxon>
        <taxon>Pezizomycotina</taxon>
        <taxon>Sordariomycetes</taxon>
        <taxon>Hypocreomycetidae</taxon>
        <taxon>Hypocreales</taxon>
        <taxon>Hypocreaceae</taxon>
        <taxon>Trichoderma</taxon>
    </lineage>
</organism>
<evidence type="ECO:0000256" key="13">
    <source>
        <dbReference type="ARBA" id="ARBA00038933"/>
    </source>
</evidence>
<comment type="subcellular location">
    <subcellularLocation>
        <location evidence="1">Secreted</location>
    </subcellularLocation>
</comment>
<sequence>MEFSGEDIVIDGHGSGTINGQGQVWYDLALGVGGLYGRPIPFCLRNVKNAVAKNFKILQSGKWNFVMVESQNVLVDNIYLSSTSDDFQANPGNLGNTDGFDTINSNNITIQNSWANVGDDCVSFKPGSTNMHVKNLTCYNSAGIAIGSLGQYEGVRDVVENITAEDVSLYGSRNGAYIKTYVGKRTYWPPQGGGGGNGYVRNVGMSAGTSLSTRFGVLVPYPDYIYQSSRTSTLKTSQRHLF</sequence>
<evidence type="ECO:0000256" key="10">
    <source>
        <dbReference type="ARBA" id="ARBA00023316"/>
    </source>
</evidence>
<dbReference type="GO" id="GO:0071555">
    <property type="term" value="P:cell wall organization"/>
    <property type="evidence" value="ECO:0007669"/>
    <property type="project" value="UniProtKB-KW"/>
</dbReference>
<keyword evidence="4" id="KW-0732">Signal</keyword>
<evidence type="ECO:0000256" key="9">
    <source>
        <dbReference type="ARBA" id="ARBA00023295"/>
    </source>
</evidence>
<keyword evidence="17" id="KW-1185">Reference proteome</keyword>
<evidence type="ECO:0000256" key="11">
    <source>
        <dbReference type="ARBA" id="ARBA00023326"/>
    </source>
</evidence>
<dbReference type="GO" id="GO:0004650">
    <property type="term" value="F:polygalacturonase activity"/>
    <property type="evidence" value="ECO:0007669"/>
    <property type="project" value="InterPro"/>
</dbReference>
<dbReference type="GO" id="GO:0047911">
    <property type="term" value="F:galacturan 1,4-alpha-galacturonidase activity"/>
    <property type="evidence" value="ECO:0007669"/>
    <property type="project" value="UniProtKB-EC"/>
</dbReference>
<keyword evidence="9 15" id="KW-0326">Glycosidase</keyword>
<dbReference type="EC" id="3.2.1.67" evidence="13"/>
<dbReference type="InterPro" id="IPR011050">
    <property type="entry name" value="Pectin_lyase_fold/virulence"/>
</dbReference>